<protein>
    <recommendedName>
        <fullName evidence="3">STAS/SEC14 domain-containing protein</fullName>
    </recommendedName>
</protein>
<dbReference type="RefSeq" id="WP_125435813.1">
    <property type="nucleotide sequence ID" value="NZ_RWIU01000001.1"/>
</dbReference>
<evidence type="ECO:0008006" key="3">
    <source>
        <dbReference type="Google" id="ProtNLM"/>
    </source>
</evidence>
<proteinExistence type="predicted"/>
<dbReference type="Proteomes" id="UP000270291">
    <property type="component" value="Unassembled WGS sequence"/>
</dbReference>
<comment type="caution">
    <text evidence="1">The sequence shown here is derived from an EMBL/GenBank/DDBJ whole genome shotgun (WGS) entry which is preliminary data.</text>
</comment>
<name>A0A428KIL7_9BACT</name>
<dbReference type="OrthoDB" id="885044at2"/>
<organism evidence="1 2">
    <name type="scientific">Hymenobacter perfusus</name>
    <dbReference type="NCBI Taxonomy" id="1236770"/>
    <lineage>
        <taxon>Bacteria</taxon>
        <taxon>Pseudomonadati</taxon>
        <taxon>Bacteroidota</taxon>
        <taxon>Cytophagia</taxon>
        <taxon>Cytophagales</taxon>
        <taxon>Hymenobacteraceae</taxon>
        <taxon>Hymenobacter</taxon>
    </lineage>
</organism>
<dbReference type="AlphaFoldDB" id="A0A428KIL7"/>
<evidence type="ECO:0000313" key="1">
    <source>
        <dbReference type="EMBL" id="RSK46307.1"/>
    </source>
</evidence>
<gene>
    <name evidence="1" type="ORF">EI293_03825</name>
</gene>
<dbReference type="EMBL" id="RWIU01000001">
    <property type="protein sequence ID" value="RSK46307.1"/>
    <property type="molecule type" value="Genomic_DNA"/>
</dbReference>
<sequence length="168" mass="19798">MDHSATPRLIIRYNYRLSLLRLWRREMRDAVHLPAVLEVMLTAVARYKARQLVLNLQKLPPFSLKMQEWLQTSWLPRLRVSGIRRLAVLLPADVYNMMVVEGLLWTSTRYALPYEVQYFTETAAALDWLCDAEVPSSERDWLRCGRAPRLLRARRKRPLLRHKNSVAS</sequence>
<reference evidence="1 2" key="1">
    <citation type="submission" date="2018-12" db="EMBL/GenBank/DDBJ databases">
        <authorList>
            <person name="Feng G."/>
            <person name="Zhu H."/>
        </authorList>
    </citation>
    <scope>NUCLEOTIDE SEQUENCE [LARGE SCALE GENOMIC DNA]</scope>
    <source>
        <strain evidence="1 2">LMG 26000</strain>
    </source>
</reference>
<keyword evidence="2" id="KW-1185">Reference proteome</keyword>
<evidence type="ECO:0000313" key="2">
    <source>
        <dbReference type="Proteomes" id="UP000270291"/>
    </source>
</evidence>
<accession>A0A428KIL7</accession>